<comment type="caution">
    <text evidence="2">The sequence shown here is derived from an EMBL/GenBank/DDBJ whole genome shotgun (WGS) entry which is preliminary data.</text>
</comment>
<reference evidence="2" key="1">
    <citation type="submission" date="2021-04" db="EMBL/GenBank/DDBJ databases">
        <title>Draft genome of Fusarium avenaceum strain F156N33, isolated from an atmospheric sample in Virginia.</title>
        <authorList>
            <person name="Yang S."/>
            <person name="Vinatzer B.A."/>
            <person name="Coleman J."/>
        </authorList>
    </citation>
    <scope>NUCLEOTIDE SEQUENCE</scope>
    <source>
        <strain evidence="2">F156N33</strain>
    </source>
</reference>
<evidence type="ECO:0000313" key="3">
    <source>
        <dbReference type="Proteomes" id="UP000782241"/>
    </source>
</evidence>
<dbReference type="AlphaFoldDB" id="A0A9P7GZU9"/>
<dbReference type="PROSITE" id="PS51186">
    <property type="entry name" value="GNAT"/>
    <property type="match status" value="1"/>
</dbReference>
<dbReference type="GO" id="GO:0016747">
    <property type="term" value="F:acyltransferase activity, transferring groups other than amino-acyl groups"/>
    <property type="evidence" value="ECO:0007669"/>
    <property type="project" value="InterPro"/>
</dbReference>
<dbReference type="CDD" id="cd04301">
    <property type="entry name" value="NAT_SF"/>
    <property type="match status" value="1"/>
</dbReference>
<accession>A0A9P7GZU9</accession>
<dbReference type="EMBL" id="JAGPUO010000010">
    <property type="protein sequence ID" value="KAG5660107.1"/>
    <property type="molecule type" value="Genomic_DNA"/>
</dbReference>
<feature type="domain" description="N-acetyltransferase" evidence="1">
    <location>
        <begin position="12"/>
        <end position="174"/>
    </location>
</feature>
<name>A0A9P7GZU9_9HYPO</name>
<dbReference type="Proteomes" id="UP000782241">
    <property type="component" value="Unassembled WGS sequence"/>
</dbReference>
<keyword evidence="3" id="KW-1185">Reference proteome</keyword>
<dbReference type="Gene3D" id="3.40.630.30">
    <property type="match status" value="1"/>
</dbReference>
<dbReference type="InterPro" id="IPR000182">
    <property type="entry name" value="GNAT_dom"/>
</dbReference>
<sequence>MGSNLETSPIVVRIPPVDDADDEKLISTLADIVNTVYTKAESDIFIPSYKRTSAPEIAQFIRNNQLAVAYLVSDNTPVGCVFIKLITPQLGEFGMLALDGKYQGGGLGRQMAVFAEDECRRRGCTTMQLEILVPQHFHHEGKAVLLRWYMRMGYKLVKLGDFNEDYPELNKLLAGPTEYRVFEKSLVESPGA</sequence>
<evidence type="ECO:0000259" key="1">
    <source>
        <dbReference type="PROSITE" id="PS51186"/>
    </source>
</evidence>
<evidence type="ECO:0000313" key="2">
    <source>
        <dbReference type="EMBL" id="KAG5660107.1"/>
    </source>
</evidence>
<organism evidence="2 3">
    <name type="scientific">Fusarium avenaceum</name>
    <dbReference type="NCBI Taxonomy" id="40199"/>
    <lineage>
        <taxon>Eukaryota</taxon>
        <taxon>Fungi</taxon>
        <taxon>Dikarya</taxon>
        <taxon>Ascomycota</taxon>
        <taxon>Pezizomycotina</taxon>
        <taxon>Sordariomycetes</taxon>
        <taxon>Hypocreomycetidae</taxon>
        <taxon>Hypocreales</taxon>
        <taxon>Nectriaceae</taxon>
        <taxon>Fusarium</taxon>
        <taxon>Fusarium tricinctum species complex</taxon>
    </lineage>
</organism>
<dbReference type="Pfam" id="PF00583">
    <property type="entry name" value="Acetyltransf_1"/>
    <property type="match status" value="1"/>
</dbReference>
<gene>
    <name evidence="2" type="ORF">KAF25_003629</name>
</gene>
<dbReference type="InterPro" id="IPR016181">
    <property type="entry name" value="Acyl_CoA_acyltransferase"/>
</dbReference>
<proteinExistence type="predicted"/>
<protein>
    <recommendedName>
        <fullName evidence="1">N-acetyltransferase domain-containing protein</fullName>
    </recommendedName>
</protein>
<dbReference type="SUPFAM" id="SSF55729">
    <property type="entry name" value="Acyl-CoA N-acyltransferases (Nat)"/>
    <property type="match status" value="1"/>
</dbReference>